<dbReference type="OrthoDB" id="388678at2"/>
<dbReference type="EMBL" id="CP024870">
    <property type="protein sequence ID" value="ATX71533.1"/>
    <property type="molecule type" value="Genomic_DNA"/>
</dbReference>
<keyword evidence="2" id="KW-1185">Reference proteome</keyword>
<dbReference type="KEGG" id="scla:SCLARK_001758"/>
<accession>A0A1Y0L2H3</accession>
<dbReference type="RefSeq" id="WP_100255063.1">
    <property type="nucleotide sequence ID" value="NZ_CP015819.1"/>
</dbReference>
<name>A0A1Y0L2H3_9MOLU</name>
<dbReference type="AlphaFoldDB" id="A0A1Y0L2H3"/>
<evidence type="ECO:0000313" key="1">
    <source>
        <dbReference type="EMBL" id="ATX71533.1"/>
    </source>
</evidence>
<sequence length="345" mass="39059">MQKWFKKYLVFLQGISLMVGVSQVVGCDFSDDFYRPDPILPISKTGFANVSLDKIDIERYSYNVDLLHDLDKILVQADYDLQNLDYQVSKDGTAITMDADLFRNGNYQFIITNKQNSSDQIIANLTISNSKHLADNFRVTQLGAIFDYRPKSILTALMEKNLNSLGKITEIAEQLTAVDNYEYNYNEKGEVIGATLAVDDVVPQEIPTSFYGSLNLGFSASGEPVSPTGTWGIKLDQLVGELETDLATVDKNDTYSILMYLITRNLGLYNYLGVLINDLDLITVQPSVGENSKYEVTFKTKPYEWQNRPLTPKEQNAEYDNFAHYLNDSDGITITFSYFNFKKQL</sequence>
<gene>
    <name evidence="1" type="ORF">SCLAR_v1c12330</name>
</gene>
<protein>
    <submittedName>
        <fullName evidence="1">Uncharacterized protein</fullName>
    </submittedName>
</protein>
<organism evidence="1 2">
    <name type="scientific">Spiroplasma clarkii</name>
    <dbReference type="NCBI Taxonomy" id="2139"/>
    <lineage>
        <taxon>Bacteria</taxon>
        <taxon>Bacillati</taxon>
        <taxon>Mycoplasmatota</taxon>
        <taxon>Mollicutes</taxon>
        <taxon>Entomoplasmatales</taxon>
        <taxon>Spiroplasmataceae</taxon>
        <taxon>Spiroplasma</taxon>
    </lineage>
</organism>
<reference evidence="1 2" key="1">
    <citation type="submission" date="2017-11" db="EMBL/GenBank/DDBJ databases">
        <title>Complete genome sequence of Spiroplasma clarkii CN-5 (DSM 19994).</title>
        <authorList>
            <person name="Tsai Y.-M."/>
            <person name="Chang A."/>
            <person name="Lo W.-S."/>
            <person name="Kuo C.-H."/>
        </authorList>
    </citation>
    <scope>NUCLEOTIDE SEQUENCE [LARGE SCALE GENOMIC DNA]</scope>
    <source>
        <strain evidence="1 2">CN-5</strain>
    </source>
</reference>
<dbReference type="Proteomes" id="UP000231179">
    <property type="component" value="Chromosome"/>
</dbReference>
<proteinExistence type="predicted"/>
<evidence type="ECO:0000313" key="2">
    <source>
        <dbReference type="Proteomes" id="UP000231179"/>
    </source>
</evidence>